<protein>
    <submittedName>
        <fullName evidence="2">Uncharacterized protein</fullName>
    </submittedName>
</protein>
<dbReference type="EMBL" id="JAPFFF010000003">
    <property type="protein sequence ID" value="KAK8893474.1"/>
    <property type="molecule type" value="Genomic_DNA"/>
</dbReference>
<evidence type="ECO:0000313" key="2">
    <source>
        <dbReference type="EMBL" id="KAK8893474.1"/>
    </source>
</evidence>
<keyword evidence="3" id="KW-1185">Reference proteome</keyword>
<gene>
    <name evidence="2" type="ORF">M9Y10_021896</name>
</gene>
<proteinExistence type="predicted"/>
<reference evidence="2 3" key="1">
    <citation type="submission" date="2024-04" db="EMBL/GenBank/DDBJ databases">
        <title>Tritrichomonas musculus Genome.</title>
        <authorList>
            <person name="Alves-Ferreira E."/>
            <person name="Grigg M."/>
            <person name="Lorenzi H."/>
            <person name="Galac M."/>
        </authorList>
    </citation>
    <scope>NUCLEOTIDE SEQUENCE [LARGE SCALE GENOMIC DNA]</scope>
    <source>
        <strain evidence="2 3">EAF2021</strain>
    </source>
</reference>
<feature type="compositionally biased region" description="Polar residues" evidence="1">
    <location>
        <begin position="1"/>
        <end position="16"/>
    </location>
</feature>
<organism evidence="2 3">
    <name type="scientific">Tritrichomonas musculus</name>
    <dbReference type="NCBI Taxonomy" id="1915356"/>
    <lineage>
        <taxon>Eukaryota</taxon>
        <taxon>Metamonada</taxon>
        <taxon>Parabasalia</taxon>
        <taxon>Tritrichomonadida</taxon>
        <taxon>Tritrichomonadidae</taxon>
        <taxon>Tritrichomonas</taxon>
    </lineage>
</organism>
<feature type="region of interest" description="Disordered" evidence="1">
    <location>
        <begin position="1"/>
        <end position="28"/>
    </location>
</feature>
<comment type="caution">
    <text evidence="2">The sequence shown here is derived from an EMBL/GenBank/DDBJ whole genome shotgun (WGS) entry which is preliminary data.</text>
</comment>
<accession>A0ABR2KQU2</accession>
<name>A0ABR2KQU2_9EUKA</name>
<evidence type="ECO:0000256" key="1">
    <source>
        <dbReference type="SAM" id="MobiDB-lite"/>
    </source>
</evidence>
<evidence type="ECO:0000313" key="3">
    <source>
        <dbReference type="Proteomes" id="UP001470230"/>
    </source>
</evidence>
<sequence>MSSTQGNQGSNDSNSQPSPPKQEEAHPPLEDFVCLPPCLHFINMRKLAQASKDVRAYQKAILSYRPTDHFIGLHQSHPAESSQDNLNIELPDSPTENTYPLPAHLIEQMPALAASPEIQDYPHSKEFEDLLHQQEIDRQNLAFSFRKEHSRIFNNCYDAQLRENMQKNDLIDHRPLSDALRYISKRISYPIDLGIGRFYKYNFRCEKMIKRYKKTLEKLQQSQDLRADILYQKQLQDIQAYGDIQHIDVSDIKVPKIPVPPIRDFS</sequence>
<dbReference type="Proteomes" id="UP001470230">
    <property type="component" value="Unassembled WGS sequence"/>
</dbReference>